<reference evidence="5 6" key="1">
    <citation type="submission" date="2021-03" db="EMBL/GenBank/DDBJ databases">
        <title>Sequencing the genomes of 1000 actinobacteria strains.</title>
        <authorList>
            <person name="Klenk H.-P."/>
        </authorList>
    </citation>
    <scope>NUCLEOTIDE SEQUENCE [LARGE SCALE GENOMIC DNA]</scope>
    <source>
        <strain evidence="5 6">DSM 45510</strain>
    </source>
</reference>
<sequence length="294" mass="32202">MIETPPHVVPFGPIRFSVLTFPSMRWVRTPRLSHRSDPESYALAFAQHNGTMALSRLGTDVVLGSRDLVLYDSSHAYDVRLAVPECAQASVTIAQFPQALLPLPRGHIDNLLGRRIAGNTGVGTLLTQSITSVLTGTTPFRAADAVRLGTILLDLLTAVLAHESDAHHTPPPQHEALLLRIQEFVCRHLGEPSLSPIAVANAHHISLRQLHRLFRTQDTTVAAWIRRQRLDRCRRDLADPRHGGSPVHAIATRWGFTDPAYFSRAFRAAYGISPSEHRNLTGCVVTTAAGSPVA</sequence>
<keyword evidence="1" id="KW-0805">Transcription regulation</keyword>
<dbReference type="PRINTS" id="PR00032">
    <property type="entry name" value="HTHARAC"/>
</dbReference>
<feature type="domain" description="HTH araC/xylS-type" evidence="4">
    <location>
        <begin position="179"/>
        <end position="280"/>
    </location>
</feature>
<evidence type="ECO:0000313" key="6">
    <source>
        <dbReference type="Proteomes" id="UP000741013"/>
    </source>
</evidence>
<dbReference type="Gene3D" id="1.10.10.60">
    <property type="entry name" value="Homeodomain-like"/>
    <property type="match status" value="1"/>
</dbReference>
<dbReference type="Proteomes" id="UP000741013">
    <property type="component" value="Unassembled WGS sequence"/>
</dbReference>
<dbReference type="InterPro" id="IPR018060">
    <property type="entry name" value="HTH_AraC"/>
</dbReference>
<dbReference type="SMART" id="SM00342">
    <property type="entry name" value="HTH_ARAC"/>
    <property type="match status" value="1"/>
</dbReference>
<dbReference type="PANTHER" id="PTHR46796">
    <property type="entry name" value="HTH-TYPE TRANSCRIPTIONAL ACTIVATOR RHAS-RELATED"/>
    <property type="match status" value="1"/>
</dbReference>
<dbReference type="PANTHER" id="PTHR46796:SF6">
    <property type="entry name" value="ARAC SUBFAMILY"/>
    <property type="match status" value="1"/>
</dbReference>
<evidence type="ECO:0000256" key="2">
    <source>
        <dbReference type="ARBA" id="ARBA00023125"/>
    </source>
</evidence>
<dbReference type="InterPro" id="IPR020449">
    <property type="entry name" value="Tscrpt_reg_AraC-type_HTH"/>
</dbReference>
<dbReference type="Pfam" id="PF14525">
    <property type="entry name" value="AraC_binding_2"/>
    <property type="match status" value="1"/>
</dbReference>
<dbReference type="InterPro" id="IPR050204">
    <property type="entry name" value="AraC_XylS_family_regulators"/>
</dbReference>
<dbReference type="EMBL" id="JAGGMS010000001">
    <property type="protein sequence ID" value="MBP2182683.1"/>
    <property type="molecule type" value="Genomic_DNA"/>
</dbReference>
<organism evidence="5 6">
    <name type="scientific">Amycolatopsis magusensis</name>
    <dbReference type="NCBI Taxonomy" id="882444"/>
    <lineage>
        <taxon>Bacteria</taxon>
        <taxon>Bacillati</taxon>
        <taxon>Actinomycetota</taxon>
        <taxon>Actinomycetes</taxon>
        <taxon>Pseudonocardiales</taxon>
        <taxon>Pseudonocardiaceae</taxon>
        <taxon>Amycolatopsis</taxon>
    </lineage>
</organism>
<dbReference type="RefSeq" id="WP_209665954.1">
    <property type="nucleotide sequence ID" value="NZ_JAGGMS010000001.1"/>
</dbReference>
<accession>A0ABS4PTN6</accession>
<protein>
    <submittedName>
        <fullName evidence="5">AraC-like DNA-binding protein</fullName>
    </submittedName>
</protein>
<keyword evidence="3" id="KW-0804">Transcription</keyword>
<dbReference type="SUPFAM" id="SSF46689">
    <property type="entry name" value="Homeodomain-like"/>
    <property type="match status" value="1"/>
</dbReference>
<dbReference type="Pfam" id="PF12833">
    <property type="entry name" value="HTH_18"/>
    <property type="match status" value="1"/>
</dbReference>
<comment type="caution">
    <text evidence="5">The sequence shown here is derived from an EMBL/GenBank/DDBJ whole genome shotgun (WGS) entry which is preliminary data.</text>
</comment>
<keyword evidence="2" id="KW-0238">DNA-binding</keyword>
<proteinExistence type="predicted"/>
<dbReference type="PROSITE" id="PS01124">
    <property type="entry name" value="HTH_ARAC_FAMILY_2"/>
    <property type="match status" value="1"/>
</dbReference>
<keyword evidence="6" id="KW-1185">Reference proteome</keyword>
<name>A0ABS4PTN6_9PSEU</name>
<evidence type="ECO:0000256" key="3">
    <source>
        <dbReference type="ARBA" id="ARBA00023163"/>
    </source>
</evidence>
<dbReference type="InterPro" id="IPR035418">
    <property type="entry name" value="AraC-bd_2"/>
</dbReference>
<evidence type="ECO:0000256" key="1">
    <source>
        <dbReference type="ARBA" id="ARBA00023015"/>
    </source>
</evidence>
<evidence type="ECO:0000313" key="5">
    <source>
        <dbReference type="EMBL" id="MBP2182683.1"/>
    </source>
</evidence>
<evidence type="ECO:0000259" key="4">
    <source>
        <dbReference type="PROSITE" id="PS01124"/>
    </source>
</evidence>
<gene>
    <name evidence="5" type="ORF">JOM49_004209</name>
</gene>
<dbReference type="InterPro" id="IPR009057">
    <property type="entry name" value="Homeodomain-like_sf"/>
</dbReference>